<feature type="domain" description="Dihydrodipicolinate reductase C-terminal" evidence="15">
    <location>
        <begin position="130"/>
        <end position="264"/>
    </location>
</feature>
<dbReference type="SUPFAM" id="SSF51735">
    <property type="entry name" value="NAD(P)-binding Rossmann-fold domains"/>
    <property type="match status" value="1"/>
</dbReference>
<comment type="similarity">
    <text evidence="1 13">Belongs to the DapB family.</text>
</comment>
<organism evidence="16 17">
    <name type="scientific">Caldalkalibacillus uzonensis</name>
    <dbReference type="NCBI Taxonomy" id="353224"/>
    <lineage>
        <taxon>Bacteria</taxon>
        <taxon>Bacillati</taxon>
        <taxon>Bacillota</taxon>
        <taxon>Bacilli</taxon>
        <taxon>Bacillales</taxon>
        <taxon>Bacillaceae</taxon>
        <taxon>Caldalkalibacillus</taxon>
    </lineage>
</organism>
<dbReference type="Gene3D" id="3.40.50.720">
    <property type="entry name" value="NAD(P)-binding Rossmann-like Domain"/>
    <property type="match status" value="1"/>
</dbReference>
<dbReference type="PANTHER" id="PTHR20836:SF0">
    <property type="entry name" value="4-HYDROXY-TETRAHYDRODIPICOLINATE REDUCTASE 1, CHLOROPLASTIC-RELATED"/>
    <property type="match status" value="1"/>
</dbReference>
<keyword evidence="3 13" id="KW-0028">Amino-acid biosynthesis</keyword>
<evidence type="ECO:0000256" key="13">
    <source>
        <dbReference type="HAMAP-Rule" id="MF_00102"/>
    </source>
</evidence>
<evidence type="ECO:0000259" key="15">
    <source>
        <dbReference type="Pfam" id="PF05173"/>
    </source>
</evidence>
<evidence type="ECO:0000256" key="4">
    <source>
        <dbReference type="ARBA" id="ARBA00022857"/>
    </source>
</evidence>
<dbReference type="Pfam" id="PF01113">
    <property type="entry name" value="DapB_N"/>
    <property type="match status" value="1"/>
</dbReference>
<feature type="domain" description="Dihydrodipicolinate reductase N-terminal" evidence="14">
    <location>
        <begin position="3"/>
        <end position="127"/>
    </location>
</feature>
<dbReference type="GO" id="GO:0008839">
    <property type="term" value="F:4-hydroxy-tetrahydrodipicolinate reductase"/>
    <property type="evidence" value="ECO:0007669"/>
    <property type="project" value="UniProtKB-EC"/>
</dbReference>
<keyword evidence="5 13" id="KW-0220">Diaminopimelate biosynthesis</keyword>
<evidence type="ECO:0000256" key="3">
    <source>
        <dbReference type="ARBA" id="ARBA00022605"/>
    </source>
</evidence>
<gene>
    <name evidence="13" type="primary">dapB</name>
    <name evidence="16" type="ORF">J2S00_000401</name>
</gene>
<comment type="pathway">
    <text evidence="9 13">Amino-acid biosynthesis; L-lysine biosynthesis via DAP pathway; (S)-tetrahydrodipicolinate from L-aspartate: step 4/4.</text>
</comment>
<evidence type="ECO:0000256" key="2">
    <source>
        <dbReference type="ARBA" id="ARBA00022490"/>
    </source>
</evidence>
<name>A0ABU0CMJ2_9BACI</name>
<comment type="subunit">
    <text evidence="13">Homotetramer.</text>
</comment>
<dbReference type="PIRSF" id="PIRSF000161">
    <property type="entry name" value="DHPR"/>
    <property type="match status" value="1"/>
</dbReference>
<dbReference type="InterPro" id="IPR022664">
    <property type="entry name" value="DapB_N_CS"/>
</dbReference>
<evidence type="ECO:0000313" key="16">
    <source>
        <dbReference type="EMBL" id="MDQ0337631.1"/>
    </source>
</evidence>
<dbReference type="Gene3D" id="3.30.360.10">
    <property type="entry name" value="Dihydrodipicolinate Reductase, domain 2"/>
    <property type="match status" value="1"/>
</dbReference>
<dbReference type="InterPro" id="IPR022663">
    <property type="entry name" value="DapB_C"/>
</dbReference>
<feature type="binding site" evidence="13">
    <location>
        <position position="155"/>
    </location>
    <ligand>
        <name>(S)-2,3,4,5-tetrahydrodipicolinate</name>
        <dbReference type="ChEBI" id="CHEBI:16845"/>
    </ligand>
</feature>
<comment type="catalytic activity">
    <reaction evidence="11 13">
        <text>(S)-2,3,4,5-tetrahydrodipicolinate + NADP(+) + H2O = (2S,4S)-4-hydroxy-2,3,4,5-tetrahydrodipicolinate + NADPH + H(+)</text>
        <dbReference type="Rhea" id="RHEA:35331"/>
        <dbReference type="ChEBI" id="CHEBI:15377"/>
        <dbReference type="ChEBI" id="CHEBI:15378"/>
        <dbReference type="ChEBI" id="CHEBI:16845"/>
        <dbReference type="ChEBI" id="CHEBI:57783"/>
        <dbReference type="ChEBI" id="CHEBI:58349"/>
        <dbReference type="ChEBI" id="CHEBI:67139"/>
        <dbReference type="EC" id="1.17.1.8"/>
    </reaction>
</comment>
<dbReference type="RefSeq" id="WP_307334886.1">
    <property type="nucleotide sequence ID" value="NZ_JAUSUQ010000001.1"/>
</dbReference>
<dbReference type="SUPFAM" id="SSF55347">
    <property type="entry name" value="Glyceraldehyde-3-phosphate dehydrogenase-like, C-terminal domain"/>
    <property type="match status" value="1"/>
</dbReference>
<dbReference type="CDD" id="cd02274">
    <property type="entry name" value="DHDPR_N"/>
    <property type="match status" value="1"/>
</dbReference>
<keyword evidence="8 13" id="KW-0457">Lysine biosynthesis</keyword>
<dbReference type="EC" id="1.17.1.8" evidence="10 13"/>
<feature type="active site" description="Proton donor" evidence="13">
    <location>
        <position position="158"/>
    </location>
</feature>
<evidence type="ECO:0000256" key="5">
    <source>
        <dbReference type="ARBA" id="ARBA00022915"/>
    </source>
</evidence>
<comment type="caution">
    <text evidence="16">The sequence shown here is derived from an EMBL/GenBank/DDBJ whole genome shotgun (WGS) entry which is preliminary data.</text>
</comment>
<feature type="binding site" evidence="13">
    <location>
        <begin position="124"/>
        <end position="127"/>
    </location>
    <ligand>
        <name>NAD(+)</name>
        <dbReference type="ChEBI" id="CHEBI:57540"/>
    </ligand>
</feature>
<evidence type="ECO:0000256" key="12">
    <source>
        <dbReference type="ARBA" id="ARBA00049396"/>
    </source>
</evidence>
<dbReference type="Pfam" id="PF05173">
    <property type="entry name" value="DapB_C"/>
    <property type="match status" value="1"/>
</dbReference>
<evidence type="ECO:0000256" key="8">
    <source>
        <dbReference type="ARBA" id="ARBA00023154"/>
    </source>
</evidence>
<feature type="binding site" evidence="13">
    <location>
        <begin position="164"/>
        <end position="165"/>
    </location>
    <ligand>
        <name>(S)-2,3,4,5-tetrahydrodipicolinate</name>
        <dbReference type="ChEBI" id="CHEBI:16845"/>
    </ligand>
</feature>
<feature type="binding site" evidence="13">
    <location>
        <begin position="98"/>
        <end position="100"/>
    </location>
    <ligand>
        <name>NAD(+)</name>
        <dbReference type="ChEBI" id="CHEBI:57540"/>
    </ligand>
</feature>
<evidence type="ECO:0000256" key="10">
    <source>
        <dbReference type="ARBA" id="ARBA00038983"/>
    </source>
</evidence>
<sequence>MAIRVIVVGAKGKMGSETVKMIHSDDELQLVCGVDSALNGTDVGEVIGLGPIGAPFVNDLERALTDFNPDVMVDFTTPQSVKRHAQLAIHYRVRPVIGTTGLTQADIEELSQLAEQNKMGAIIAPNFAIGAILMMKFAQMAAKYMPEVEIIEMHHDQKLDAPSGTAIKTAEMIGEVREEHRQGHPEEKEELEGARGAFYQGFPIHSVRLPGLVAHQQVIFGSEGQTLTIRHDSINRTSFMPGVNLAIKKVVKLERLVYGLDKLLDE</sequence>
<dbReference type="InterPro" id="IPR000846">
    <property type="entry name" value="DapB_N"/>
</dbReference>
<keyword evidence="6 13" id="KW-0560">Oxidoreductase</keyword>
<dbReference type="PANTHER" id="PTHR20836">
    <property type="entry name" value="DIHYDRODIPICOLINATE REDUCTASE"/>
    <property type="match status" value="1"/>
</dbReference>
<proteinExistence type="inferred from homology"/>
<comment type="caution">
    <text evidence="13">Was originally thought to be a dihydrodipicolinate reductase (DHDPR), catalyzing the conversion of dihydrodipicolinate to tetrahydrodipicolinate. However, it was shown in E.coli that the substrate of the enzymatic reaction is not dihydrodipicolinate (DHDP) but in fact (2S,4S)-4-hydroxy-2,3,4,5-tetrahydrodipicolinic acid (HTPA), the product released by the DapA-catalyzed reaction.</text>
</comment>
<dbReference type="EMBL" id="JAUSUQ010000001">
    <property type="protein sequence ID" value="MDQ0337631.1"/>
    <property type="molecule type" value="Genomic_DNA"/>
</dbReference>
<accession>A0ABU0CMJ2</accession>
<evidence type="ECO:0000259" key="14">
    <source>
        <dbReference type="Pfam" id="PF01113"/>
    </source>
</evidence>
<comment type="catalytic activity">
    <reaction evidence="12 13">
        <text>(S)-2,3,4,5-tetrahydrodipicolinate + NAD(+) + H2O = (2S,4S)-4-hydroxy-2,3,4,5-tetrahydrodipicolinate + NADH + H(+)</text>
        <dbReference type="Rhea" id="RHEA:35323"/>
        <dbReference type="ChEBI" id="CHEBI:15377"/>
        <dbReference type="ChEBI" id="CHEBI:15378"/>
        <dbReference type="ChEBI" id="CHEBI:16845"/>
        <dbReference type="ChEBI" id="CHEBI:57540"/>
        <dbReference type="ChEBI" id="CHEBI:57945"/>
        <dbReference type="ChEBI" id="CHEBI:67139"/>
        <dbReference type="EC" id="1.17.1.8"/>
    </reaction>
</comment>
<keyword evidence="7 13" id="KW-0520">NAD</keyword>
<dbReference type="InterPro" id="IPR023940">
    <property type="entry name" value="DHDPR_bac"/>
</dbReference>
<keyword evidence="17" id="KW-1185">Reference proteome</keyword>
<comment type="subcellular location">
    <subcellularLocation>
        <location evidence="13">Cytoplasm</location>
    </subcellularLocation>
</comment>
<keyword evidence="2 13" id="KW-0963">Cytoplasm</keyword>
<dbReference type="NCBIfam" id="TIGR00036">
    <property type="entry name" value="dapB"/>
    <property type="match status" value="1"/>
</dbReference>
<protein>
    <recommendedName>
        <fullName evidence="10 13">4-hydroxy-tetrahydrodipicolinate reductase</fullName>
        <shortName evidence="13">HTPA reductase</shortName>
        <ecNumber evidence="10 13">1.17.1.8</ecNumber>
    </recommendedName>
</protein>
<evidence type="ECO:0000256" key="7">
    <source>
        <dbReference type="ARBA" id="ARBA00023027"/>
    </source>
</evidence>
<dbReference type="InterPro" id="IPR036291">
    <property type="entry name" value="NAD(P)-bd_dom_sf"/>
</dbReference>
<feature type="binding site" evidence="13">
    <location>
        <begin position="9"/>
        <end position="14"/>
    </location>
    <ligand>
        <name>NAD(+)</name>
        <dbReference type="ChEBI" id="CHEBI:57540"/>
    </ligand>
</feature>
<evidence type="ECO:0000256" key="1">
    <source>
        <dbReference type="ARBA" id="ARBA00006642"/>
    </source>
</evidence>
<evidence type="ECO:0000313" key="17">
    <source>
        <dbReference type="Proteomes" id="UP001232445"/>
    </source>
</evidence>
<evidence type="ECO:0000256" key="9">
    <source>
        <dbReference type="ARBA" id="ARBA00037922"/>
    </source>
</evidence>
<evidence type="ECO:0000256" key="11">
    <source>
        <dbReference type="ARBA" id="ARBA00049080"/>
    </source>
</evidence>
<dbReference type="HAMAP" id="MF_00102">
    <property type="entry name" value="DapB"/>
    <property type="match status" value="1"/>
</dbReference>
<dbReference type="PROSITE" id="PS01298">
    <property type="entry name" value="DAPB"/>
    <property type="match status" value="1"/>
</dbReference>
<dbReference type="Proteomes" id="UP001232445">
    <property type="component" value="Unassembled WGS sequence"/>
</dbReference>
<evidence type="ECO:0000256" key="6">
    <source>
        <dbReference type="ARBA" id="ARBA00023002"/>
    </source>
</evidence>
<comment type="function">
    <text evidence="13">Catalyzes the conversion of 4-hydroxy-tetrahydrodipicolinate (HTPA) to tetrahydrodipicolinate.</text>
</comment>
<feature type="active site" description="Proton donor/acceptor" evidence="13">
    <location>
        <position position="154"/>
    </location>
</feature>
<reference evidence="16 17" key="1">
    <citation type="submission" date="2023-07" db="EMBL/GenBank/DDBJ databases">
        <title>Genomic Encyclopedia of Type Strains, Phase IV (KMG-IV): sequencing the most valuable type-strain genomes for metagenomic binning, comparative biology and taxonomic classification.</title>
        <authorList>
            <person name="Goeker M."/>
        </authorList>
    </citation>
    <scope>NUCLEOTIDE SEQUENCE [LARGE SCALE GENOMIC DNA]</scope>
    <source>
        <strain evidence="16 17">DSM 17740</strain>
    </source>
</reference>
<keyword evidence="4 13" id="KW-0521">NADP</keyword>
<comment type="caution">
    <text evidence="13">Lacks conserved residue(s) required for the propagation of feature annotation.</text>
</comment>